<dbReference type="AlphaFoldDB" id="A0A1J5RMM0"/>
<dbReference type="Pfam" id="PF00583">
    <property type="entry name" value="Acetyltransf_1"/>
    <property type="match status" value="1"/>
</dbReference>
<dbReference type="SUPFAM" id="SSF55729">
    <property type="entry name" value="Acyl-CoA N-acyltransferases (Nat)"/>
    <property type="match status" value="1"/>
</dbReference>
<dbReference type="EMBL" id="MLJW01000280">
    <property type="protein sequence ID" value="OIQ90771.1"/>
    <property type="molecule type" value="Genomic_DNA"/>
</dbReference>
<proteinExistence type="predicted"/>
<dbReference type="InterPro" id="IPR000182">
    <property type="entry name" value="GNAT_dom"/>
</dbReference>
<accession>A0A1J5RMM0</accession>
<keyword evidence="2 4" id="KW-0012">Acyltransferase</keyword>
<dbReference type="CDD" id="cd04301">
    <property type="entry name" value="NAT_SF"/>
    <property type="match status" value="1"/>
</dbReference>
<dbReference type="Gene3D" id="3.40.630.30">
    <property type="match status" value="1"/>
</dbReference>
<gene>
    <name evidence="4" type="primary">ypeA_7</name>
    <name evidence="4" type="ORF">GALL_273120</name>
</gene>
<dbReference type="InterPro" id="IPR050832">
    <property type="entry name" value="Bact_Acetyltransf"/>
</dbReference>
<dbReference type="GO" id="GO:0016747">
    <property type="term" value="F:acyltransferase activity, transferring groups other than amino-acyl groups"/>
    <property type="evidence" value="ECO:0007669"/>
    <property type="project" value="InterPro"/>
</dbReference>
<dbReference type="PANTHER" id="PTHR43877">
    <property type="entry name" value="AMINOALKYLPHOSPHONATE N-ACETYLTRANSFERASE-RELATED-RELATED"/>
    <property type="match status" value="1"/>
</dbReference>
<keyword evidence="1 4" id="KW-0808">Transferase</keyword>
<feature type="domain" description="N-acetyltransferase" evidence="3">
    <location>
        <begin position="5"/>
        <end position="160"/>
    </location>
</feature>
<name>A0A1J5RMM0_9ZZZZ</name>
<evidence type="ECO:0000313" key="4">
    <source>
        <dbReference type="EMBL" id="OIQ90771.1"/>
    </source>
</evidence>
<evidence type="ECO:0000259" key="3">
    <source>
        <dbReference type="PROSITE" id="PS51186"/>
    </source>
</evidence>
<comment type="caution">
    <text evidence="4">The sequence shown here is derived from an EMBL/GenBank/DDBJ whole genome shotgun (WGS) entry which is preliminary data.</text>
</comment>
<sequence length="160" mass="17158">MTTIVDADLADPHHAEAVLRLLNEYAADPMGGGEPLSGFARDNLVRELAARASIRVVLAFEGDDPAGIAVCIEGFSTFSCRPLLNIHDLAVSSRFRGRGIARALIARVEQIAINLGCCKITLEVLEGNTPAQSLYQSCGFAGYQLDPGLGRAMFLQRLLT</sequence>
<evidence type="ECO:0000256" key="1">
    <source>
        <dbReference type="ARBA" id="ARBA00022679"/>
    </source>
</evidence>
<dbReference type="PROSITE" id="PS51186">
    <property type="entry name" value="GNAT"/>
    <property type="match status" value="1"/>
</dbReference>
<dbReference type="PANTHER" id="PTHR43877:SF2">
    <property type="entry name" value="AMINOALKYLPHOSPHONATE N-ACETYLTRANSFERASE-RELATED"/>
    <property type="match status" value="1"/>
</dbReference>
<dbReference type="EC" id="2.3.1.-" evidence="4"/>
<evidence type="ECO:0000256" key="2">
    <source>
        <dbReference type="ARBA" id="ARBA00023315"/>
    </source>
</evidence>
<protein>
    <submittedName>
        <fullName evidence="4">Acetyltransferase YpeA</fullName>
        <ecNumber evidence="4">2.3.1.-</ecNumber>
    </submittedName>
</protein>
<dbReference type="InterPro" id="IPR016181">
    <property type="entry name" value="Acyl_CoA_acyltransferase"/>
</dbReference>
<organism evidence="4">
    <name type="scientific">mine drainage metagenome</name>
    <dbReference type="NCBI Taxonomy" id="410659"/>
    <lineage>
        <taxon>unclassified sequences</taxon>
        <taxon>metagenomes</taxon>
        <taxon>ecological metagenomes</taxon>
    </lineage>
</organism>
<reference evidence="4" key="1">
    <citation type="submission" date="2016-10" db="EMBL/GenBank/DDBJ databases">
        <title>Sequence of Gallionella enrichment culture.</title>
        <authorList>
            <person name="Poehlein A."/>
            <person name="Muehling M."/>
            <person name="Daniel R."/>
        </authorList>
    </citation>
    <scope>NUCLEOTIDE SEQUENCE</scope>
</reference>